<dbReference type="NCBIfam" id="NF005458">
    <property type="entry name" value="PRK07053.1"/>
    <property type="match status" value="1"/>
</dbReference>
<dbReference type="GO" id="GO:0003922">
    <property type="term" value="F:GMP synthase (glutamine-hydrolyzing) activity"/>
    <property type="evidence" value="ECO:0007669"/>
    <property type="project" value="UniProtKB-EC"/>
</dbReference>
<accession>A0A127FC94</accession>
<dbReference type="PANTHER" id="PTHR42695:SF5">
    <property type="entry name" value="GLUTAMINE AMIDOTRANSFERASE YLR126C-RELATED"/>
    <property type="match status" value="1"/>
</dbReference>
<dbReference type="EC" id="6.3.5.2" evidence="2"/>
<proteinExistence type="predicted"/>
<feature type="domain" description="Glutamine amidotransferase" evidence="1">
    <location>
        <begin position="18"/>
        <end position="183"/>
    </location>
</feature>
<dbReference type="InterPro" id="IPR017926">
    <property type="entry name" value="GATASE"/>
</dbReference>
<dbReference type="Pfam" id="PF00117">
    <property type="entry name" value="GATase"/>
    <property type="match status" value="1"/>
</dbReference>
<dbReference type="SUPFAM" id="SSF52317">
    <property type="entry name" value="Class I glutamine amidotransferase-like"/>
    <property type="match status" value="1"/>
</dbReference>
<reference evidence="2 3" key="1">
    <citation type="submission" date="2015-06" db="EMBL/GenBank/DDBJ databases">
        <title>A Comprehensive Approach to Explore the Metabolic and Phylogenetic Diversity of Bacterial Steroid Degradation in the Environment: Testosterone as an Example.</title>
        <authorList>
            <person name="Yang F.-C."/>
            <person name="Chen Y.-L."/>
            <person name="Yu C.-P."/>
            <person name="Tang S.-L."/>
            <person name="Wang P.-H."/>
            <person name="Ismail W."/>
            <person name="Wang C.-H."/>
            <person name="Yang C.-Y."/>
            <person name="Chiang Y.-R."/>
        </authorList>
    </citation>
    <scope>NUCLEOTIDE SEQUENCE [LARGE SCALE GENOMIC DNA]</scope>
    <source>
        <strain evidence="2 3">DSM 18526</strain>
    </source>
</reference>
<name>A0A127FC94_STEDE</name>
<dbReference type="KEGG" id="sdf:ACG33_09115"/>
<dbReference type="Proteomes" id="UP000070250">
    <property type="component" value="Chromosome"/>
</dbReference>
<dbReference type="InterPro" id="IPR029062">
    <property type="entry name" value="Class_I_gatase-like"/>
</dbReference>
<dbReference type="EMBL" id="CP011971">
    <property type="protein sequence ID" value="AMN47251.1"/>
    <property type="molecule type" value="Genomic_DNA"/>
</dbReference>
<dbReference type="PROSITE" id="PS51273">
    <property type="entry name" value="GATASE_TYPE_1"/>
    <property type="match status" value="1"/>
</dbReference>
<keyword evidence="3" id="KW-1185">Reference proteome</keyword>
<dbReference type="PANTHER" id="PTHR42695">
    <property type="entry name" value="GLUTAMINE AMIDOTRANSFERASE YLR126C-RELATED"/>
    <property type="match status" value="1"/>
</dbReference>
<gene>
    <name evidence="2" type="ORF">ACG33_09115</name>
</gene>
<sequence>MRTVTALRHVHFEDLGSLAAPLRARGATIRYVEAPVEDLAALDAEAPDLLIVLGGPIGAFDEALYPFLATELDVVRRRLASGRPILGICLGAQLMARALGAEVRALGVKEIGFAPLKLTAEGWRSPLASLDDTPVLHWHGDQFDIPAGATWLASTVIGRNQAFAAGRNALGLQFHLEAEAGRMERWLVGHAAELFQAGIDPRNLREQARQHGPHLTSVAQDVMNAWLDNLLP</sequence>
<keyword evidence="2" id="KW-0808">Transferase</keyword>
<protein>
    <submittedName>
        <fullName evidence="2">Glutamine amidotransferase</fullName>
        <ecNumber evidence="2">6.3.5.2</ecNumber>
    </submittedName>
</protein>
<dbReference type="OrthoDB" id="9813383at2"/>
<dbReference type="PATRIC" id="fig|465721.4.peg.1940"/>
<dbReference type="InterPro" id="IPR044992">
    <property type="entry name" value="ChyE-like"/>
</dbReference>
<keyword evidence="2" id="KW-0315">Glutamine amidotransferase</keyword>
<keyword evidence="2" id="KW-0436">Ligase</keyword>
<dbReference type="GO" id="GO:0016740">
    <property type="term" value="F:transferase activity"/>
    <property type="evidence" value="ECO:0007669"/>
    <property type="project" value="UniProtKB-KW"/>
</dbReference>
<dbReference type="Gene3D" id="3.40.50.880">
    <property type="match status" value="1"/>
</dbReference>
<organism evidence="2 3">
    <name type="scientific">Steroidobacter denitrificans</name>
    <dbReference type="NCBI Taxonomy" id="465721"/>
    <lineage>
        <taxon>Bacteria</taxon>
        <taxon>Pseudomonadati</taxon>
        <taxon>Pseudomonadota</taxon>
        <taxon>Gammaproteobacteria</taxon>
        <taxon>Steroidobacterales</taxon>
        <taxon>Steroidobacteraceae</taxon>
        <taxon>Steroidobacter</taxon>
    </lineage>
</organism>
<evidence type="ECO:0000313" key="2">
    <source>
        <dbReference type="EMBL" id="AMN47251.1"/>
    </source>
</evidence>
<dbReference type="STRING" id="465721.ACG33_09115"/>
<evidence type="ECO:0000259" key="1">
    <source>
        <dbReference type="Pfam" id="PF00117"/>
    </source>
</evidence>
<dbReference type="CDD" id="cd01741">
    <property type="entry name" value="GATase1_1"/>
    <property type="match status" value="1"/>
</dbReference>
<dbReference type="RefSeq" id="WP_066920558.1">
    <property type="nucleotide sequence ID" value="NZ_CP011971.1"/>
</dbReference>
<dbReference type="GO" id="GO:0005829">
    <property type="term" value="C:cytosol"/>
    <property type="evidence" value="ECO:0007669"/>
    <property type="project" value="TreeGrafter"/>
</dbReference>
<evidence type="ECO:0000313" key="3">
    <source>
        <dbReference type="Proteomes" id="UP000070250"/>
    </source>
</evidence>
<dbReference type="AlphaFoldDB" id="A0A127FC94"/>